<dbReference type="AlphaFoldDB" id="W1NF40"/>
<evidence type="ECO:0000313" key="3">
    <source>
        <dbReference type="Proteomes" id="UP000017836"/>
    </source>
</evidence>
<evidence type="ECO:0000256" key="1">
    <source>
        <dbReference type="RuleBase" id="RU367052"/>
    </source>
</evidence>
<comment type="function">
    <text evidence="1">Component of the FACT complex, a general chromatin factor that acts to reorganize nucleosomes. The FACT complex is involved in multiple processes that require DNA as a template such as mRNA elongation, DNA replication and DNA repair. During transcription elongation the FACT complex acts as a histone chaperone that both destabilizes and restores nucleosomal structure. It facilitates the passage of RNA polymerase II and transcription by promoting the dissociation of one histone H2A-H2B dimer from the nucleosome, then subsequently promotes the reestablishment of the nucleosome following the passage of RNA polymerase II.</text>
</comment>
<gene>
    <name evidence="2" type="ORF">AMTR_s00010p00114840</name>
</gene>
<dbReference type="HOGENOM" id="CLU_1818391_0_0_1"/>
<organism evidence="2 3">
    <name type="scientific">Amborella trichopoda</name>
    <dbReference type="NCBI Taxonomy" id="13333"/>
    <lineage>
        <taxon>Eukaryota</taxon>
        <taxon>Viridiplantae</taxon>
        <taxon>Streptophyta</taxon>
        <taxon>Embryophyta</taxon>
        <taxon>Tracheophyta</taxon>
        <taxon>Spermatophyta</taxon>
        <taxon>Magnoliopsida</taxon>
        <taxon>Amborellales</taxon>
        <taxon>Amborellaceae</taxon>
        <taxon>Amborella</taxon>
    </lineage>
</organism>
<dbReference type="Gramene" id="ERM94091">
    <property type="protein sequence ID" value="ERM94091"/>
    <property type="gene ID" value="AMTR_s00010p00114840"/>
</dbReference>
<keyword evidence="1" id="KW-0227">DNA damage</keyword>
<keyword evidence="1" id="KW-0804">Transcription</keyword>
<dbReference type="PANTHER" id="PTHR13980">
    <property type="entry name" value="CDC68 RELATED"/>
    <property type="match status" value="1"/>
</dbReference>
<proteinExistence type="inferred from homology"/>
<keyword evidence="3" id="KW-1185">Reference proteome</keyword>
<keyword evidence="1" id="KW-0234">DNA repair</keyword>
<keyword evidence="1" id="KW-0539">Nucleus</keyword>
<comment type="subcellular location">
    <subcellularLocation>
        <location evidence="1">Nucleus</location>
    </subcellularLocation>
    <subcellularLocation>
        <location evidence="1">Chromosome</location>
    </subcellularLocation>
</comment>
<protein>
    <recommendedName>
        <fullName evidence="1">FACT complex subunit</fullName>
    </recommendedName>
</protein>
<keyword evidence="1" id="KW-0158">Chromosome</keyword>
<sequence>MGHFVFCKKAFWRRKLTESWRQKFSIIGFKLEDVTANFLELFAMKKVKLKMRRKLVSSVHLYSKYVVVPQNEDVIDEEKKALLNISRLYLIDADKVQSKAYNVLLNAQEAAAWALNPGKRWVMLIRWQWRSRRKKPMGSIQI</sequence>
<dbReference type="PANTHER" id="PTHR13980:SF15">
    <property type="entry name" value="FACT COMPLEX SUBUNIT SPT16"/>
    <property type="match status" value="1"/>
</dbReference>
<comment type="subunit">
    <text evidence="1">Component of the FACT complex.</text>
</comment>
<dbReference type="EMBL" id="KI397513">
    <property type="protein sequence ID" value="ERM94091.1"/>
    <property type="molecule type" value="Genomic_DNA"/>
</dbReference>
<dbReference type="GO" id="GO:0035101">
    <property type="term" value="C:FACT complex"/>
    <property type="evidence" value="ECO:0007669"/>
    <property type="project" value="UniProtKB-UniRule"/>
</dbReference>
<reference evidence="3" key="1">
    <citation type="journal article" date="2013" name="Science">
        <title>The Amborella genome and the evolution of flowering plants.</title>
        <authorList>
            <consortium name="Amborella Genome Project"/>
        </authorList>
    </citation>
    <scope>NUCLEOTIDE SEQUENCE [LARGE SCALE GENOMIC DNA]</scope>
</reference>
<dbReference type="GO" id="GO:0006260">
    <property type="term" value="P:DNA replication"/>
    <property type="evidence" value="ECO:0007669"/>
    <property type="project" value="UniProtKB-KW"/>
</dbReference>
<accession>W1NF40</accession>
<comment type="similarity">
    <text evidence="1">Belongs to the peptidase M24 family. SPT16 subfamily.</text>
</comment>
<dbReference type="InterPro" id="IPR040258">
    <property type="entry name" value="Spt16"/>
</dbReference>
<keyword evidence="1" id="KW-0805">Transcription regulation</keyword>
<evidence type="ECO:0000313" key="2">
    <source>
        <dbReference type="EMBL" id="ERM94091.1"/>
    </source>
</evidence>
<dbReference type="GO" id="GO:0006281">
    <property type="term" value="P:DNA repair"/>
    <property type="evidence" value="ECO:0007669"/>
    <property type="project" value="UniProtKB-UniRule"/>
</dbReference>
<name>W1NF40_AMBTC</name>
<dbReference type="Proteomes" id="UP000017836">
    <property type="component" value="Unassembled WGS sequence"/>
</dbReference>
<keyword evidence="1" id="KW-0235">DNA replication</keyword>